<comment type="subcellular location">
    <subcellularLocation>
        <location evidence="3">Endoplasmic reticulum membrane</location>
    </subcellularLocation>
    <subcellularLocation>
        <location evidence="2">Nucleus membrane</location>
    </subcellularLocation>
</comment>
<evidence type="ECO:0000256" key="13">
    <source>
        <dbReference type="SAM" id="MobiDB-lite"/>
    </source>
</evidence>
<keyword evidence="7 14" id="KW-0732">Signal</keyword>
<keyword evidence="5" id="KW-0415">Karyogamy</keyword>
<protein>
    <recommendedName>
        <fullName evidence="17">Karyogamy protein 5</fullName>
    </recommendedName>
</protein>
<evidence type="ECO:0000313" key="16">
    <source>
        <dbReference type="Proteomes" id="UP001595075"/>
    </source>
</evidence>
<evidence type="ECO:0000256" key="11">
    <source>
        <dbReference type="ARBA" id="ARBA00023180"/>
    </source>
</evidence>
<evidence type="ECO:0000256" key="3">
    <source>
        <dbReference type="ARBA" id="ARBA00004586"/>
    </source>
</evidence>
<keyword evidence="16" id="KW-1185">Reference proteome</keyword>
<reference evidence="15 16" key="1">
    <citation type="journal article" date="2024" name="Commun. Biol.">
        <title>Comparative genomic analysis of thermophilic fungi reveals convergent evolutionary adaptations and gene losses.</title>
        <authorList>
            <person name="Steindorff A.S."/>
            <person name="Aguilar-Pontes M.V."/>
            <person name="Robinson A.J."/>
            <person name="Andreopoulos B."/>
            <person name="LaButti K."/>
            <person name="Kuo A."/>
            <person name="Mondo S."/>
            <person name="Riley R."/>
            <person name="Otillar R."/>
            <person name="Haridas S."/>
            <person name="Lipzen A."/>
            <person name="Grimwood J."/>
            <person name="Schmutz J."/>
            <person name="Clum A."/>
            <person name="Reid I.D."/>
            <person name="Moisan M.C."/>
            <person name="Butler G."/>
            <person name="Nguyen T.T.M."/>
            <person name="Dewar K."/>
            <person name="Conant G."/>
            <person name="Drula E."/>
            <person name="Henrissat B."/>
            <person name="Hansel C."/>
            <person name="Singer S."/>
            <person name="Hutchinson M.I."/>
            <person name="de Vries R.P."/>
            <person name="Natvig D.O."/>
            <person name="Powell A.J."/>
            <person name="Tsang A."/>
            <person name="Grigoriev I.V."/>
        </authorList>
    </citation>
    <scope>NUCLEOTIDE SEQUENCE [LARGE SCALE GENOMIC DNA]</scope>
    <source>
        <strain evidence="15 16">CBS 494.80</strain>
    </source>
</reference>
<dbReference type="EMBL" id="JAZHXI010000007">
    <property type="protein sequence ID" value="KAL2069671.1"/>
    <property type="molecule type" value="Genomic_DNA"/>
</dbReference>
<evidence type="ECO:0000256" key="6">
    <source>
        <dbReference type="ARBA" id="ARBA00022692"/>
    </source>
</evidence>
<evidence type="ECO:0000256" key="8">
    <source>
        <dbReference type="ARBA" id="ARBA00022824"/>
    </source>
</evidence>
<organism evidence="15 16">
    <name type="scientific">Oculimacula yallundae</name>
    <dbReference type="NCBI Taxonomy" id="86028"/>
    <lineage>
        <taxon>Eukaryota</taxon>
        <taxon>Fungi</taxon>
        <taxon>Dikarya</taxon>
        <taxon>Ascomycota</taxon>
        <taxon>Pezizomycotina</taxon>
        <taxon>Leotiomycetes</taxon>
        <taxon>Helotiales</taxon>
        <taxon>Ploettnerulaceae</taxon>
        <taxon>Oculimacula</taxon>
    </lineage>
</organism>
<name>A0ABR4CI82_9HELO</name>
<keyword evidence="9" id="KW-1133">Transmembrane helix</keyword>
<dbReference type="PANTHER" id="PTHR28012:SF1">
    <property type="entry name" value="NUCLEAR FUSION PROTEIN KAR5"/>
    <property type="match status" value="1"/>
</dbReference>
<keyword evidence="12" id="KW-0539">Nucleus</keyword>
<evidence type="ECO:0008006" key="17">
    <source>
        <dbReference type="Google" id="ProtNLM"/>
    </source>
</evidence>
<evidence type="ECO:0000256" key="2">
    <source>
        <dbReference type="ARBA" id="ARBA00004126"/>
    </source>
</evidence>
<feature type="signal peptide" evidence="14">
    <location>
        <begin position="1"/>
        <end position="18"/>
    </location>
</feature>
<evidence type="ECO:0000256" key="5">
    <source>
        <dbReference type="ARBA" id="ARBA00022459"/>
    </source>
</evidence>
<feature type="compositionally biased region" description="Polar residues" evidence="13">
    <location>
        <begin position="508"/>
        <end position="522"/>
    </location>
</feature>
<evidence type="ECO:0000256" key="1">
    <source>
        <dbReference type="ARBA" id="ARBA00003389"/>
    </source>
</evidence>
<evidence type="ECO:0000256" key="14">
    <source>
        <dbReference type="SAM" id="SignalP"/>
    </source>
</evidence>
<keyword evidence="6" id="KW-0812">Transmembrane</keyword>
<comment type="similarity">
    <text evidence="4">Belongs to the KAR5 family.</text>
</comment>
<evidence type="ECO:0000256" key="7">
    <source>
        <dbReference type="ARBA" id="ARBA00022729"/>
    </source>
</evidence>
<keyword evidence="11" id="KW-0325">Glycoprotein</keyword>
<proteinExistence type="inferred from homology"/>
<dbReference type="Proteomes" id="UP001595075">
    <property type="component" value="Unassembled WGS sequence"/>
</dbReference>
<accession>A0ABR4CI82</accession>
<evidence type="ECO:0000313" key="15">
    <source>
        <dbReference type="EMBL" id="KAL2069671.1"/>
    </source>
</evidence>
<feature type="chain" id="PRO_5047168872" description="Karyogamy protein 5" evidence="14">
    <location>
        <begin position="19"/>
        <end position="522"/>
    </location>
</feature>
<evidence type="ECO:0000256" key="9">
    <source>
        <dbReference type="ARBA" id="ARBA00022989"/>
    </source>
</evidence>
<evidence type="ECO:0000256" key="4">
    <source>
        <dbReference type="ARBA" id="ARBA00010473"/>
    </source>
</evidence>
<feature type="region of interest" description="Disordered" evidence="13">
    <location>
        <begin position="502"/>
        <end position="522"/>
    </location>
</feature>
<gene>
    <name evidence="15" type="ORF">VTL71DRAFT_14350</name>
</gene>
<dbReference type="InterPro" id="IPR007292">
    <property type="entry name" value="Nuclear_fusion_Kar5"/>
</dbReference>
<keyword evidence="10" id="KW-0472">Membrane</keyword>
<keyword evidence="8" id="KW-0256">Endoplasmic reticulum</keyword>
<evidence type="ECO:0000256" key="12">
    <source>
        <dbReference type="ARBA" id="ARBA00023242"/>
    </source>
</evidence>
<comment type="function">
    <text evidence="1">Required for nuclear membrane fusion during karyogamy.</text>
</comment>
<comment type="caution">
    <text evidence="15">The sequence shown here is derived from an EMBL/GenBank/DDBJ whole genome shotgun (WGS) entry which is preliminary data.</text>
</comment>
<dbReference type="PANTHER" id="PTHR28012">
    <property type="entry name" value="NUCLEAR FUSION PROTEIN KAR5"/>
    <property type="match status" value="1"/>
</dbReference>
<sequence length="522" mass="57642">MKLSIVYLLVALLATALGWGPFKHASNSGVVVPIGQRPSTQIESRFNPKELLESRKPEFYTEALIRLERLEDQPLCHRVAAQLLMKNCRGLDGIDKQTYQLNSDHIQKHHIEAFTASLTVCEMDEVSFSVPEACAPFSSASIFQHAREVGHLNVSREQTVDCKTAIHQNPSNQHIWSNFVTSATVFCRAARSELENDQHILLHKQLVENMAKFSEAVRDDMEMIRKKMSDNARAADSYLEKAMNNVNDWTAKLKQQFQSASKNVEDVDFAMDSIAKNSKTAAHMVDHLVKNIFESTAEVSAEQEKALAVGASQVQRQMDSISTKLLATEDGLASVAALINTLVPMVVSLSERVEASETQSQAAYMAMSNATEALLVHVDQLSQLTGQTSSLNDQLMQATENVQSWRDALSSSQRFPDWTIRTGGAVGLLAVGNRGSVQSLWPNIQLGLAGVLIGQIVIWAQHPVFLTTCRRVMSLMKFVNSFQTPSSVTHKARMGKESLVATPVDFDSPTTADSSDPQPEMI</sequence>
<evidence type="ECO:0000256" key="10">
    <source>
        <dbReference type="ARBA" id="ARBA00023136"/>
    </source>
</evidence>